<evidence type="ECO:0000313" key="2">
    <source>
        <dbReference type="Proteomes" id="UP001172680"/>
    </source>
</evidence>
<keyword evidence="2" id="KW-1185">Reference proteome</keyword>
<organism evidence="1 2">
    <name type="scientific">Coniosporium tulheliwenetii</name>
    <dbReference type="NCBI Taxonomy" id="3383036"/>
    <lineage>
        <taxon>Eukaryota</taxon>
        <taxon>Fungi</taxon>
        <taxon>Dikarya</taxon>
        <taxon>Ascomycota</taxon>
        <taxon>Pezizomycotina</taxon>
        <taxon>Dothideomycetes</taxon>
        <taxon>Dothideomycetes incertae sedis</taxon>
        <taxon>Coniosporium</taxon>
    </lineage>
</organism>
<sequence>MTLVVLTFELHQSSATEFYTISTCVPYWQSCFSKPKLPDYKMRIAEILSDLTPPRLHYIFCLSPTSRTRNDPAAALALVSARPSTSTATQPSKAPERPDTATEEDDPDLARAKDLVELHYKVKVAHTGGAMDRGLMEARDAVRRAVG</sequence>
<dbReference type="EMBL" id="JAPDRP010000003">
    <property type="protein sequence ID" value="KAJ9648579.1"/>
    <property type="molecule type" value="Genomic_DNA"/>
</dbReference>
<protein>
    <submittedName>
        <fullName evidence="1">Uncharacterized protein</fullName>
    </submittedName>
</protein>
<reference evidence="1" key="1">
    <citation type="submission" date="2022-10" db="EMBL/GenBank/DDBJ databases">
        <title>Culturing micro-colonial fungi from biological soil crusts in the Mojave desert and describing Neophaeococcomyces mojavensis, and introducing the new genera and species Taxawa tesnikishii.</title>
        <authorList>
            <person name="Kurbessoian T."/>
            <person name="Stajich J.E."/>
        </authorList>
    </citation>
    <scope>NUCLEOTIDE SEQUENCE</scope>
    <source>
        <strain evidence="1">JES_115</strain>
    </source>
</reference>
<comment type="caution">
    <text evidence="1">The sequence shown here is derived from an EMBL/GenBank/DDBJ whole genome shotgun (WGS) entry which is preliminary data.</text>
</comment>
<name>A0ACC2ZLV7_9PEZI</name>
<dbReference type="Proteomes" id="UP001172680">
    <property type="component" value="Unassembled WGS sequence"/>
</dbReference>
<evidence type="ECO:0000313" key="1">
    <source>
        <dbReference type="EMBL" id="KAJ9648579.1"/>
    </source>
</evidence>
<gene>
    <name evidence="1" type="ORF">H2199_001434</name>
</gene>
<accession>A0ACC2ZLV7</accession>
<proteinExistence type="predicted"/>